<gene>
    <name evidence="1" type="ORF">CHIRRI_LOCUS13821</name>
</gene>
<dbReference type="EMBL" id="OU895880">
    <property type="protein sequence ID" value="CAH1734520.1"/>
    <property type="molecule type" value="Genomic_DNA"/>
</dbReference>
<dbReference type="InterPro" id="IPR027417">
    <property type="entry name" value="P-loop_NTPase"/>
</dbReference>
<proteinExistence type="predicted"/>
<dbReference type="Proteomes" id="UP001153620">
    <property type="component" value="Chromosome 4"/>
</dbReference>
<dbReference type="Gene3D" id="3.40.50.300">
    <property type="entry name" value="P-loop containing nucleotide triphosphate hydrolases"/>
    <property type="match status" value="1"/>
</dbReference>
<organism evidence="1 2">
    <name type="scientific">Chironomus riparius</name>
    <dbReference type="NCBI Taxonomy" id="315576"/>
    <lineage>
        <taxon>Eukaryota</taxon>
        <taxon>Metazoa</taxon>
        <taxon>Ecdysozoa</taxon>
        <taxon>Arthropoda</taxon>
        <taxon>Hexapoda</taxon>
        <taxon>Insecta</taxon>
        <taxon>Pterygota</taxon>
        <taxon>Neoptera</taxon>
        <taxon>Endopterygota</taxon>
        <taxon>Diptera</taxon>
        <taxon>Nematocera</taxon>
        <taxon>Chironomoidea</taxon>
        <taxon>Chironomidae</taxon>
        <taxon>Chironominae</taxon>
        <taxon>Chironomus</taxon>
    </lineage>
</organism>
<protein>
    <recommendedName>
        <fullName evidence="3">NACHT domain-containing protein</fullName>
    </recommendedName>
</protein>
<dbReference type="OrthoDB" id="2129491at2759"/>
<reference evidence="1" key="2">
    <citation type="submission" date="2022-10" db="EMBL/GenBank/DDBJ databases">
        <authorList>
            <consortium name="ENA_rothamsted_submissions"/>
            <consortium name="culmorum"/>
            <person name="King R."/>
        </authorList>
    </citation>
    <scope>NUCLEOTIDE SEQUENCE</scope>
</reference>
<keyword evidence="2" id="KW-1185">Reference proteome</keyword>
<name>A0A9P0J9R0_9DIPT</name>
<accession>A0A9P0J9R0</accession>
<reference evidence="1" key="1">
    <citation type="submission" date="2022-01" db="EMBL/GenBank/DDBJ databases">
        <authorList>
            <person name="King R."/>
        </authorList>
    </citation>
    <scope>NUCLEOTIDE SEQUENCE</scope>
</reference>
<evidence type="ECO:0008006" key="3">
    <source>
        <dbReference type="Google" id="ProtNLM"/>
    </source>
</evidence>
<evidence type="ECO:0000313" key="1">
    <source>
        <dbReference type="EMBL" id="CAH1734520.1"/>
    </source>
</evidence>
<sequence>MERKIEIGFLLDDIQFSQQLDAALINQPTFEILIIINILTASKALQLVSQKWFQSLISNQEHLVAIILSINEAFNDDLPANLDLIFKPSILIAFQSTIGERGSKTYWKTAGRDKFYTLGINDDPTDDVTSFCHEFLVDEIKSNRSGILENFQLKDKIRLQEIGDSNGRNLLALATSKTQQNVVKNLLNHDFDSDDVIDVAWDLFLGIEDDNEKKQEANEIILSLLSANSKFPDDFEYEKASKEVKEFVDKCESLHEDVDEDNFDALKLKLESDPNLIHFYSRDSESLLAYSLRMRKFKIFDLLDKGITVGSHEDLDEVYENMYVLECLKLQEQHKINAKEFPETHIFILRSKSRIGNNDKLSHKNWKFIDEAFEMLNKNGFIRKILKVAAEFKKLKIYFDFKHDSTYYLDPATSIYSKGIIYEGGSIFIGAKHLIDDERKFAVFGVLAHELCHLAVFMAFMNRNFDPFPVGESVIGTRFKEQVMVQCKEREEAEEIVANVFSSYAKDVQDSEMIVTVPQMLMHYVNDSAKIEELEGTFEDLFKYCREVVDPELDKALPVLKQLGDDEKVIKFADLTVPMKAKVLHSKLNFQGSETTFNDLIGDDQDVFNLLSSGNIRRLLIKNGKLEYSSICELNLKYGMIERKFIESNVDERLKLMDLNAYVEEAKKYTKGLEAAEVFLLADYAGTGKTTSFKDSAIKLKELNKNFWISYINLRSHGSTFEKFKDKAKELKFDDICEILLEIVDQESEVEEEIFTKLFSTGKTMLLFDGFDEVSPRYTEIILKILELLTTNEVKNHVWISTRPHYSNKLVDLLKVPVHKFVGTTHFERVDMINRILDAHKVTEQLRILQNVNMYIYGFFTTDRNTYNTLIDNPLMIQMITELFIDNSIQIDDINICRLYLKMIDKQKEKVGIKIPNSERDPTGKLSVWDVHRVLAIILVFGDDFEDQLGFKIEELGIMKKWKKEKKNWTSDMIQRYGFVIVDLNAVDLRNSIDFVHRTYAEFFIAQFLMDFVFDDNEEVSEVEVKRKFSILDLIMIENAAFKVIFDFMLKYFEVYPENKLFDDTVHDMILLEIDKIHAANSEDLFTKFSNYAKFIKHNQELTSKLWLLNQSKNIFQKLIQKNYKNYSKMTKTAEFCFESNWHQKFSKNDTKLVADEALNAIDGMSYNEFVLNSDKNSLKFYDLVMKTFEEEEKEMFLENFDINEVWAVGAQIEIIFKINESSQIMQKYLNDLNYSQISVDNFNRLLCQIENILNNDQNLIRNFLFKNEELTIFKDFASENQEIITVLNRFVAKYGENESDGVCPAKKMKFN</sequence>
<evidence type="ECO:0000313" key="2">
    <source>
        <dbReference type="Proteomes" id="UP001153620"/>
    </source>
</evidence>